<proteinExistence type="predicted"/>
<dbReference type="EMBL" id="LNQL01000007">
    <property type="protein sequence ID" value="KSU47673.1"/>
    <property type="molecule type" value="Genomic_DNA"/>
</dbReference>
<name>A0A0V8GBN2_9BACL</name>
<accession>A0A0V8GBN2</accession>
<protein>
    <submittedName>
        <fullName evidence="1">Uncharacterized protein</fullName>
    </submittedName>
</protein>
<sequence length="69" mass="8475">MSLFLRVRWIRLRISVNFVMYNSPEDESKDITWKVYNFEKNRLTEHRMMGKSPNQLGMTQIFNTDQRLY</sequence>
<organism evidence="1 2">
    <name type="scientific">Exiguobacterium indicum</name>
    <dbReference type="NCBI Taxonomy" id="296995"/>
    <lineage>
        <taxon>Bacteria</taxon>
        <taxon>Bacillati</taxon>
        <taxon>Bacillota</taxon>
        <taxon>Bacilli</taxon>
        <taxon>Bacillales</taxon>
        <taxon>Bacillales Family XII. Incertae Sedis</taxon>
        <taxon>Exiguobacterium</taxon>
    </lineage>
</organism>
<evidence type="ECO:0000313" key="1">
    <source>
        <dbReference type="EMBL" id="KSU47673.1"/>
    </source>
</evidence>
<dbReference type="AlphaFoldDB" id="A0A0V8GBN2"/>
<reference evidence="1 2" key="1">
    <citation type="journal article" date="2015" name="Int. J. Syst. Evol. Microbiol.">
        <title>Exiguobacterium enclense sp. nov., isolated from sediment.</title>
        <authorList>
            <person name="Dastager S.G."/>
            <person name="Mawlankar R."/>
            <person name="Sonalkar V.V."/>
            <person name="Thorat M.N."/>
            <person name="Mual P."/>
            <person name="Verma A."/>
            <person name="Krishnamurthi S."/>
            <person name="Tang S.K."/>
            <person name="Li W.J."/>
        </authorList>
    </citation>
    <scope>NUCLEOTIDE SEQUENCE [LARGE SCALE GENOMIC DNA]</scope>
    <source>
        <strain evidence="1 2">NIO-1109</strain>
    </source>
</reference>
<dbReference type="Proteomes" id="UP000053797">
    <property type="component" value="Unassembled WGS sequence"/>
</dbReference>
<evidence type="ECO:0000313" key="2">
    <source>
        <dbReference type="Proteomes" id="UP000053797"/>
    </source>
</evidence>
<comment type="caution">
    <text evidence="1">The sequence shown here is derived from an EMBL/GenBank/DDBJ whole genome shotgun (WGS) entry which is preliminary data.</text>
</comment>
<gene>
    <name evidence="1" type="ORF">AS033_15575</name>
</gene>